<reference evidence="2" key="1">
    <citation type="journal article" date="2019" name="Int. J. Syst. Evol. Microbiol.">
        <title>The Global Catalogue of Microorganisms (GCM) 10K type strain sequencing project: providing services to taxonomists for standard genome sequencing and annotation.</title>
        <authorList>
            <consortium name="The Broad Institute Genomics Platform"/>
            <consortium name="The Broad Institute Genome Sequencing Center for Infectious Disease"/>
            <person name="Wu L."/>
            <person name="Ma J."/>
        </authorList>
    </citation>
    <scope>NUCLEOTIDE SEQUENCE [LARGE SCALE GENOMIC DNA]</scope>
    <source>
        <strain evidence="2">JCM 13378</strain>
    </source>
</reference>
<accession>A0ABP3GCY5</accession>
<comment type="caution">
    <text evidence="1">The sequence shown here is derived from an EMBL/GenBank/DDBJ whole genome shotgun (WGS) entry which is preliminary data.</text>
</comment>
<name>A0ABP3GCY5_9ALTE</name>
<dbReference type="Proteomes" id="UP001501757">
    <property type="component" value="Unassembled WGS sequence"/>
</dbReference>
<dbReference type="EMBL" id="BAAAEI010000001">
    <property type="protein sequence ID" value="GAA0340780.1"/>
    <property type="molecule type" value="Genomic_DNA"/>
</dbReference>
<organism evidence="1 2">
    <name type="scientific">Bowmanella denitrificans</name>
    <dbReference type="NCBI Taxonomy" id="366582"/>
    <lineage>
        <taxon>Bacteria</taxon>
        <taxon>Pseudomonadati</taxon>
        <taxon>Pseudomonadota</taxon>
        <taxon>Gammaproteobacteria</taxon>
        <taxon>Alteromonadales</taxon>
        <taxon>Alteromonadaceae</taxon>
        <taxon>Bowmanella</taxon>
    </lineage>
</organism>
<gene>
    <name evidence="1" type="ORF">GCM10009092_01570</name>
</gene>
<proteinExistence type="predicted"/>
<evidence type="ECO:0000313" key="2">
    <source>
        <dbReference type="Proteomes" id="UP001501757"/>
    </source>
</evidence>
<protein>
    <submittedName>
        <fullName evidence="1">Uncharacterized protein</fullName>
    </submittedName>
</protein>
<sequence>MPGRTKTSLEDNQTFVADGVFSVYRGRVSVGWAWYQGVSRTVGWNTLDDRTCPTDRLSNPILADINGL</sequence>
<evidence type="ECO:0000313" key="1">
    <source>
        <dbReference type="EMBL" id="GAA0340780.1"/>
    </source>
</evidence>
<keyword evidence="2" id="KW-1185">Reference proteome</keyword>